<evidence type="ECO:0000256" key="12">
    <source>
        <dbReference type="PIRSR" id="PIRSR000350-2"/>
    </source>
</evidence>
<dbReference type="GO" id="GO:0005739">
    <property type="term" value="C:mitochondrion"/>
    <property type="evidence" value="ECO:0007669"/>
    <property type="project" value="TreeGrafter"/>
</dbReference>
<dbReference type="GO" id="GO:0050660">
    <property type="term" value="F:flavin adenine dinucleotide binding"/>
    <property type="evidence" value="ECO:0007669"/>
    <property type="project" value="TreeGrafter"/>
</dbReference>
<evidence type="ECO:0000313" key="19">
    <source>
        <dbReference type="Proteomes" id="UP000694565"/>
    </source>
</evidence>
<dbReference type="PANTHER" id="PTHR22912:SF151">
    <property type="entry name" value="DIHYDROLIPOYL DEHYDROGENASE, MITOCHONDRIAL"/>
    <property type="match status" value="1"/>
</dbReference>
<keyword evidence="7 13" id="KW-0520">NAD</keyword>
<evidence type="ECO:0000259" key="16">
    <source>
        <dbReference type="Pfam" id="PF02852"/>
    </source>
</evidence>
<evidence type="ECO:0000256" key="14">
    <source>
        <dbReference type="PIRSR" id="PIRSR000350-4"/>
    </source>
</evidence>
<dbReference type="InterPro" id="IPR036188">
    <property type="entry name" value="FAD/NAD-bd_sf"/>
</dbReference>
<evidence type="ECO:0000256" key="13">
    <source>
        <dbReference type="PIRSR" id="PIRSR000350-3"/>
    </source>
</evidence>
<dbReference type="SUPFAM" id="SSF51905">
    <property type="entry name" value="FAD/NAD(P)-binding domain"/>
    <property type="match status" value="1"/>
</dbReference>
<sequence>MQSWTQVYRSLATRSHHLPSALSVRSFADRAAIDADVTVVGSGPGGYVAAIKAAQLGFNVVCVEKNATLGGTCLNVGCIPSKALLNNSYFYHMAHGKDFESRGIEISGLSLNLEKMMAQKSGAVKALTGGIAHLFKQNKIDEESVVSSTGALSLKKVPEEMIVIGAGVIGVELGSVWQRLGSKVTAVEFLGHVGGMGIDMEISKSFQRILQKQGLKFKLGTKVMGATKRPDGKIDVAVEAAAGGKSETLTCDVLLVCIGRRPFTQNLGLDSVGIELDNRGRIPVNNRFQTKVPSVYAIGDVIAGPMLAHKAEDEGIICVEGMAGGAVHIDYNCVPSVIYTHPEVAWVGKTEEQLKEEGVPYKVGKFPFAANSRAKTNADTDGLVKILGHKETDRMLGAHILGTGAGEMINEAALAMEYGASCEDIARVCHAHPTVSEAFREANLAASFGKAINF</sequence>
<dbReference type="GO" id="GO:0004148">
    <property type="term" value="F:dihydrolipoyl dehydrogenase (NADH) activity"/>
    <property type="evidence" value="ECO:0007669"/>
    <property type="project" value="UniProtKB-EC"/>
</dbReference>
<dbReference type="SUPFAM" id="SSF55424">
    <property type="entry name" value="FAD/NAD-linked reductases, dimerisation (C-terminal) domain"/>
    <property type="match status" value="1"/>
</dbReference>
<evidence type="ECO:0000256" key="6">
    <source>
        <dbReference type="ARBA" id="ARBA00023002"/>
    </source>
</evidence>
<evidence type="ECO:0000256" key="9">
    <source>
        <dbReference type="ARBA" id="ARBA00023284"/>
    </source>
</evidence>
<evidence type="ECO:0000256" key="3">
    <source>
        <dbReference type="ARBA" id="ARBA00016193"/>
    </source>
</evidence>
<dbReference type="GO" id="GO:0045252">
    <property type="term" value="C:oxoglutarate dehydrogenase complex"/>
    <property type="evidence" value="ECO:0007669"/>
    <property type="project" value="TreeGrafter"/>
</dbReference>
<dbReference type="InterPro" id="IPR016156">
    <property type="entry name" value="FAD/NAD-linked_Rdtase_dimer_sf"/>
</dbReference>
<dbReference type="InterPro" id="IPR023753">
    <property type="entry name" value="FAD/NAD-binding_dom"/>
</dbReference>
<dbReference type="InterPro" id="IPR004099">
    <property type="entry name" value="Pyr_nucl-diS_OxRdtase_dimer"/>
</dbReference>
<keyword evidence="5 13" id="KW-0274">FAD</keyword>
<evidence type="ECO:0000256" key="2">
    <source>
        <dbReference type="ARBA" id="ARBA00012608"/>
    </source>
</evidence>
<dbReference type="Pfam" id="PF02852">
    <property type="entry name" value="Pyr_redox_dim"/>
    <property type="match status" value="1"/>
</dbReference>
<gene>
    <name evidence="18" type="primary">dldh</name>
</gene>
<comment type="cofactor">
    <cofactor evidence="13">
        <name>FAD</name>
        <dbReference type="ChEBI" id="CHEBI:57692"/>
    </cofactor>
    <text evidence="13">Binds 1 FAD per subunit.</text>
</comment>
<comment type="catalytic activity">
    <reaction evidence="11">
        <text>N(6)-[(R)-dihydrolipoyl]-L-lysyl-[protein] + NAD(+) = N(6)-[(R)-lipoyl]-L-lysyl-[protein] + NADH + H(+)</text>
        <dbReference type="Rhea" id="RHEA:15045"/>
        <dbReference type="Rhea" id="RHEA-COMP:10474"/>
        <dbReference type="Rhea" id="RHEA-COMP:10475"/>
        <dbReference type="ChEBI" id="CHEBI:15378"/>
        <dbReference type="ChEBI" id="CHEBI:57540"/>
        <dbReference type="ChEBI" id="CHEBI:57945"/>
        <dbReference type="ChEBI" id="CHEBI:83099"/>
        <dbReference type="ChEBI" id="CHEBI:83100"/>
        <dbReference type="EC" id="1.8.1.4"/>
    </reaction>
</comment>
<evidence type="ECO:0000256" key="15">
    <source>
        <dbReference type="RuleBase" id="RU003691"/>
    </source>
</evidence>
<dbReference type="GO" id="GO:0006103">
    <property type="term" value="P:2-oxoglutarate metabolic process"/>
    <property type="evidence" value="ECO:0007669"/>
    <property type="project" value="TreeGrafter"/>
</dbReference>
<name>A0A8C2X5N0_CYCLU</name>
<keyword evidence="19" id="KW-1185">Reference proteome</keyword>
<dbReference type="AlphaFoldDB" id="A0A8C2X5N0"/>
<dbReference type="Ensembl" id="ENSCLMT00005014919.1">
    <property type="protein sequence ID" value="ENSCLMP00005013971.1"/>
    <property type="gene ID" value="ENSCLMG00005007366.1"/>
</dbReference>
<reference evidence="18" key="1">
    <citation type="submission" date="2025-08" db="UniProtKB">
        <authorList>
            <consortium name="Ensembl"/>
        </authorList>
    </citation>
    <scope>IDENTIFICATION</scope>
</reference>
<feature type="domain" description="Pyridine nucleotide-disulphide oxidoreductase dimerisation" evidence="16">
    <location>
        <begin position="334"/>
        <end position="442"/>
    </location>
</feature>
<dbReference type="GO" id="GO:0045333">
    <property type="term" value="P:cellular respiration"/>
    <property type="evidence" value="ECO:0007669"/>
    <property type="project" value="UniProtKB-ARBA"/>
</dbReference>
<dbReference type="PIRSF" id="PIRSF000350">
    <property type="entry name" value="Mercury_reductase_MerA"/>
    <property type="match status" value="1"/>
</dbReference>
<dbReference type="PRINTS" id="PR00411">
    <property type="entry name" value="PNDRDTASEI"/>
</dbReference>
<dbReference type="PANTHER" id="PTHR22912">
    <property type="entry name" value="DISULFIDE OXIDOREDUCTASE"/>
    <property type="match status" value="1"/>
</dbReference>
<feature type="binding site" evidence="13">
    <location>
        <position position="259"/>
    </location>
    <ligand>
        <name>NAD(+)</name>
        <dbReference type="ChEBI" id="CHEBI:57540"/>
    </ligand>
</feature>
<evidence type="ECO:0000256" key="11">
    <source>
        <dbReference type="ARBA" id="ARBA00049187"/>
    </source>
</evidence>
<evidence type="ECO:0000256" key="1">
    <source>
        <dbReference type="ARBA" id="ARBA00007532"/>
    </source>
</evidence>
<keyword evidence="9 15" id="KW-0676">Redox-active center</keyword>
<feature type="disulfide bond" description="Redox-active" evidence="14">
    <location>
        <begin position="73"/>
        <end position="78"/>
    </location>
</feature>
<dbReference type="GeneTree" id="ENSGT00550000074844"/>
<dbReference type="FunFam" id="3.30.390.30:FF:000001">
    <property type="entry name" value="Dihydrolipoyl dehydrogenase"/>
    <property type="match status" value="1"/>
</dbReference>
<comment type="similarity">
    <text evidence="1 15">Belongs to the class-I pyridine nucleotide-disulfide oxidoreductase family.</text>
</comment>
<feature type="domain" description="FAD/NAD(P)-binding" evidence="17">
    <location>
        <begin position="36"/>
        <end position="315"/>
    </location>
</feature>
<evidence type="ECO:0000256" key="4">
    <source>
        <dbReference type="ARBA" id="ARBA00022630"/>
    </source>
</evidence>
<evidence type="ECO:0000256" key="8">
    <source>
        <dbReference type="ARBA" id="ARBA00023157"/>
    </source>
</evidence>
<evidence type="ECO:0000256" key="5">
    <source>
        <dbReference type="ARBA" id="ARBA00022827"/>
    </source>
</evidence>
<dbReference type="Pfam" id="PF07992">
    <property type="entry name" value="Pyr_redox_2"/>
    <property type="match status" value="1"/>
</dbReference>
<dbReference type="Gene3D" id="3.50.50.60">
    <property type="entry name" value="FAD/NAD(P)-binding domain"/>
    <property type="match status" value="3"/>
</dbReference>
<dbReference type="EC" id="1.8.1.4" evidence="2"/>
<reference evidence="18" key="2">
    <citation type="submission" date="2025-09" db="UniProtKB">
        <authorList>
            <consortium name="Ensembl"/>
        </authorList>
    </citation>
    <scope>IDENTIFICATION</scope>
</reference>
<evidence type="ECO:0000259" key="17">
    <source>
        <dbReference type="Pfam" id="PF07992"/>
    </source>
</evidence>
<accession>A0A8C2X5N0</accession>
<keyword evidence="4 15" id="KW-0285">Flavoprotein</keyword>
<feature type="active site" description="Proton acceptor" evidence="12">
    <location>
        <position position="432"/>
    </location>
</feature>
<dbReference type="Proteomes" id="UP000694565">
    <property type="component" value="Unplaced"/>
</dbReference>
<feature type="binding site" evidence="13">
    <location>
        <position position="82"/>
    </location>
    <ligand>
        <name>FAD</name>
        <dbReference type="ChEBI" id="CHEBI:57692"/>
    </ligand>
</feature>
<proteinExistence type="inferred from homology"/>
<feature type="binding site" evidence="13">
    <location>
        <begin position="165"/>
        <end position="172"/>
    </location>
    <ligand>
        <name>NAD(+)</name>
        <dbReference type="ChEBI" id="CHEBI:57540"/>
    </ligand>
</feature>
<organism evidence="18 19">
    <name type="scientific">Cyclopterus lumpus</name>
    <name type="common">Lumpsucker</name>
    <dbReference type="NCBI Taxonomy" id="8103"/>
    <lineage>
        <taxon>Eukaryota</taxon>
        <taxon>Metazoa</taxon>
        <taxon>Chordata</taxon>
        <taxon>Craniata</taxon>
        <taxon>Vertebrata</taxon>
        <taxon>Euteleostomi</taxon>
        <taxon>Actinopterygii</taxon>
        <taxon>Neopterygii</taxon>
        <taxon>Teleostei</taxon>
        <taxon>Neoteleostei</taxon>
        <taxon>Acanthomorphata</taxon>
        <taxon>Eupercaria</taxon>
        <taxon>Perciformes</taxon>
        <taxon>Cottioidei</taxon>
        <taxon>Cottales</taxon>
        <taxon>Cyclopteridae</taxon>
        <taxon>Cyclopterus</taxon>
    </lineage>
</organism>
<keyword evidence="6 15" id="KW-0560">Oxidoreductase</keyword>
<dbReference type="FunFam" id="3.50.50.60:FF:000025">
    <property type="entry name" value="Dihydrolipoyl dehydrogenase"/>
    <property type="match status" value="1"/>
</dbReference>
<feature type="binding site" evidence="13">
    <location>
        <begin position="306"/>
        <end position="309"/>
    </location>
    <ligand>
        <name>FAD</name>
        <dbReference type="ChEBI" id="CHEBI:57692"/>
    </ligand>
</feature>
<feature type="binding site" evidence="13">
    <location>
        <position position="188"/>
    </location>
    <ligand>
        <name>NAD(+)</name>
        <dbReference type="ChEBI" id="CHEBI:57540"/>
    </ligand>
</feature>
<dbReference type="Gene3D" id="3.30.390.30">
    <property type="match status" value="1"/>
</dbReference>
<evidence type="ECO:0000256" key="7">
    <source>
        <dbReference type="ARBA" id="ARBA00023027"/>
    </source>
</evidence>
<evidence type="ECO:0000313" key="18">
    <source>
        <dbReference type="Ensembl" id="ENSCLMP00005013971.1"/>
    </source>
</evidence>
<dbReference type="InterPro" id="IPR050151">
    <property type="entry name" value="Class-I_Pyr_Nuc-Dis_Oxidored"/>
</dbReference>
<protein>
    <recommendedName>
        <fullName evidence="3">Dihydrolipoyl dehydrogenase, mitochondrial</fullName>
        <ecNumber evidence="2">1.8.1.4</ecNumber>
    </recommendedName>
    <alternativeName>
        <fullName evidence="10">Dihydrolipoamide dehydrogenase</fullName>
    </alternativeName>
</protein>
<feature type="binding site" evidence="13">
    <location>
        <position position="300"/>
    </location>
    <ligand>
        <name>FAD</name>
        <dbReference type="ChEBI" id="CHEBI:57692"/>
    </ligand>
</feature>
<dbReference type="PRINTS" id="PR00368">
    <property type="entry name" value="FADPNR"/>
</dbReference>
<dbReference type="InterPro" id="IPR001100">
    <property type="entry name" value="Pyr_nuc-diS_OxRdtase"/>
</dbReference>
<keyword evidence="8" id="KW-1015">Disulfide bond</keyword>
<dbReference type="GO" id="GO:0045254">
    <property type="term" value="C:pyruvate dehydrogenase complex"/>
    <property type="evidence" value="ECO:0007669"/>
    <property type="project" value="UniProtKB-ARBA"/>
</dbReference>
<dbReference type="PROSITE" id="PS00076">
    <property type="entry name" value="PYRIDINE_REDOX_1"/>
    <property type="match status" value="1"/>
</dbReference>
<dbReference type="InterPro" id="IPR012999">
    <property type="entry name" value="Pyr_OxRdtase_I_AS"/>
</dbReference>
<evidence type="ECO:0000256" key="10">
    <source>
        <dbReference type="ARBA" id="ARBA00031281"/>
    </source>
</evidence>
<keyword evidence="13" id="KW-0547">Nucleotide-binding</keyword>